<dbReference type="InterPro" id="IPR000111">
    <property type="entry name" value="Glyco_hydro_27/36_CS"/>
</dbReference>
<name>A0A553NSD3_TIGCA</name>
<dbReference type="PANTHER" id="PTHR11705">
    <property type="entry name" value="PROTEASE FAMILY M14 CARBOXYPEPTIDASE A,B"/>
    <property type="match status" value="1"/>
</dbReference>
<dbReference type="InterPro" id="IPR002241">
    <property type="entry name" value="Glyco_hydro_27"/>
</dbReference>
<keyword evidence="13" id="KW-1015">Disulfide bond</keyword>
<evidence type="ECO:0000256" key="12">
    <source>
        <dbReference type="PROSITE-ProRule" id="PRU01379"/>
    </source>
</evidence>
<dbReference type="SUPFAM" id="SSF51445">
    <property type="entry name" value="(Trans)glycosidases"/>
    <property type="match status" value="1"/>
</dbReference>
<dbReference type="GO" id="GO:0004181">
    <property type="term" value="F:metallocarboxypeptidase activity"/>
    <property type="evidence" value="ECO:0007669"/>
    <property type="project" value="InterPro"/>
</dbReference>
<dbReference type="CDD" id="cd03860">
    <property type="entry name" value="M14_CP_A-B_like"/>
    <property type="match status" value="1"/>
</dbReference>
<evidence type="ECO:0000313" key="17">
    <source>
        <dbReference type="Proteomes" id="UP000318571"/>
    </source>
</evidence>
<feature type="domain" description="Peptidase M14" evidence="15">
    <location>
        <begin position="446"/>
        <end position="736"/>
    </location>
</feature>
<evidence type="ECO:0000259" key="15">
    <source>
        <dbReference type="PROSITE" id="PS52035"/>
    </source>
</evidence>
<dbReference type="Gene3D" id="3.40.630.10">
    <property type="entry name" value="Zn peptidases"/>
    <property type="match status" value="1"/>
</dbReference>
<evidence type="ECO:0000256" key="5">
    <source>
        <dbReference type="ARBA" id="ARBA00022670"/>
    </source>
</evidence>
<comment type="cofactor">
    <cofactor evidence="1">
        <name>Zn(2+)</name>
        <dbReference type="ChEBI" id="CHEBI:29105"/>
    </cofactor>
</comment>
<keyword evidence="9" id="KW-0862">Zinc</keyword>
<feature type="active site" description="Proton donor/acceptor" evidence="12">
    <location>
        <position position="703"/>
    </location>
</feature>
<dbReference type="Pfam" id="PF00246">
    <property type="entry name" value="Peptidase_M14"/>
    <property type="match status" value="1"/>
</dbReference>
<feature type="chain" id="PRO_5022114910" description="Alpha-galactosidase" evidence="14">
    <location>
        <begin position="23"/>
        <end position="738"/>
    </location>
</feature>
<dbReference type="Pfam" id="PF16499">
    <property type="entry name" value="Melibiase_2"/>
    <property type="match status" value="2"/>
</dbReference>
<dbReference type="AlphaFoldDB" id="A0A553NSD3"/>
<dbReference type="EC" id="3.2.1.-" evidence="13"/>
<dbReference type="PANTHER" id="PTHR11705:SF91">
    <property type="entry name" value="FI01817P-RELATED"/>
    <property type="match status" value="1"/>
</dbReference>
<keyword evidence="11 13" id="KW-0326">Glycosidase</keyword>
<dbReference type="Proteomes" id="UP000318571">
    <property type="component" value="Chromosome 1"/>
</dbReference>
<evidence type="ECO:0000256" key="1">
    <source>
        <dbReference type="ARBA" id="ARBA00001947"/>
    </source>
</evidence>
<dbReference type="CDD" id="cd14792">
    <property type="entry name" value="GH27"/>
    <property type="match status" value="1"/>
</dbReference>
<dbReference type="PROSITE" id="PS00132">
    <property type="entry name" value="CARBOXYPEPT_ZN_1"/>
    <property type="match status" value="1"/>
</dbReference>
<dbReference type="GO" id="GO:0005615">
    <property type="term" value="C:extracellular space"/>
    <property type="evidence" value="ECO:0007669"/>
    <property type="project" value="TreeGrafter"/>
</dbReference>
<keyword evidence="8 13" id="KW-0378">Hydrolase</keyword>
<keyword evidence="6" id="KW-0479">Metal-binding</keyword>
<keyword evidence="10" id="KW-0482">Metalloprotease</keyword>
<comment type="caution">
    <text evidence="16">The sequence shown here is derived from an EMBL/GenBank/DDBJ whole genome shotgun (WGS) entry which is preliminary data.</text>
</comment>
<proteinExistence type="inferred from homology"/>
<evidence type="ECO:0000256" key="14">
    <source>
        <dbReference type="SAM" id="SignalP"/>
    </source>
</evidence>
<evidence type="ECO:0000256" key="7">
    <source>
        <dbReference type="ARBA" id="ARBA00022729"/>
    </source>
</evidence>
<dbReference type="Gene3D" id="3.20.20.70">
    <property type="entry name" value="Aldolase class I"/>
    <property type="match status" value="1"/>
</dbReference>
<protein>
    <recommendedName>
        <fullName evidence="13">Alpha-galactosidase</fullName>
        <ecNumber evidence="13">3.2.1.-</ecNumber>
    </recommendedName>
</protein>
<dbReference type="InterPro" id="IPR057246">
    <property type="entry name" value="CARBOXYPEPT_ZN_1"/>
</dbReference>
<dbReference type="SMART" id="SM00631">
    <property type="entry name" value="Zn_pept"/>
    <property type="match status" value="1"/>
</dbReference>
<evidence type="ECO:0000256" key="13">
    <source>
        <dbReference type="RuleBase" id="RU361168"/>
    </source>
</evidence>
<dbReference type="GO" id="GO:0006508">
    <property type="term" value="P:proteolysis"/>
    <property type="evidence" value="ECO:0007669"/>
    <property type="project" value="UniProtKB-KW"/>
</dbReference>
<evidence type="ECO:0000256" key="2">
    <source>
        <dbReference type="ARBA" id="ARBA00005988"/>
    </source>
</evidence>
<comment type="subunit">
    <text evidence="13">Homodimer.</text>
</comment>
<dbReference type="GO" id="GO:0008270">
    <property type="term" value="F:zinc ion binding"/>
    <property type="evidence" value="ECO:0007669"/>
    <property type="project" value="InterPro"/>
</dbReference>
<dbReference type="PROSITE" id="PS00512">
    <property type="entry name" value="ALPHA_GALACTOSIDASE"/>
    <property type="match status" value="1"/>
</dbReference>
<dbReference type="EMBL" id="VCGU01000010">
    <property type="protein sequence ID" value="TRY68337.1"/>
    <property type="molecule type" value="Genomic_DNA"/>
</dbReference>
<reference evidence="16 17" key="1">
    <citation type="journal article" date="2018" name="Nat. Ecol. Evol.">
        <title>Genomic signatures of mitonuclear coevolution across populations of Tigriopus californicus.</title>
        <authorList>
            <person name="Barreto F.S."/>
            <person name="Watson E.T."/>
            <person name="Lima T.G."/>
            <person name="Willett C.S."/>
            <person name="Edmands S."/>
            <person name="Li W."/>
            <person name="Burton R.S."/>
        </authorList>
    </citation>
    <scope>NUCLEOTIDE SEQUENCE [LARGE SCALE GENOMIC DNA]</scope>
    <source>
        <strain evidence="16 17">San Diego</strain>
    </source>
</reference>
<evidence type="ECO:0000256" key="11">
    <source>
        <dbReference type="ARBA" id="ARBA00023295"/>
    </source>
</evidence>
<evidence type="ECO:0000256" key="9">
    <source>
        <dbReference type="ARBA" id="ARBA00022833"/>
    </source>
</evidence>
<sequence>MAWVPAFIVVLVLNYSNEFAVANSLHKTPPMGFSSWNTFYAENNEQKMMEVAQAIKRLNLDKYGYIYLTIDDFWQTRERDQRGFLQTNVTRFPQGMRFLSNYVHKLGLKFGLYSNAGYRTCGGMAGSLGFEENDVKLFLDYDIDYLKYDNCYPKDAAHKHHMDYDKSLLHLPSYYQDPPERPRFEIMSRAIQAVSAVKNITMELCLYGWGNVEKWGPNSAQIWRTSGDISDNWNSVLRNLDRNDEERFVHHQGPTLGWNYPDALFVGKGGMTDIEYKTMFSMWCIVKSPLMLGSDIRGLKKSSPAYKVFYAHIDFNQHRVVGHQSRFTWKSGYLCQKLLFTRCYGRDRFGENLPMVQKFLSNLERSSFTKFICGGNHKQFIKDHRHQDHSKNWASIMKFLILFAVLGVALSSESRKTYNGFIDEASKTNSKKEHNPESRYQLDWEDYYQFDVITDFIEELAQTYDYVSTQSIGKSFEGRDTKILSITKAAPGAPIIWLETGMHAREWIGPAVVTYAIRELLENSENQKYIDNLNFHILPVANPDGYEYTFNGDRLWRKTRSETGSGLGCKGVDPNRNFGYHFGESGVSSSKCSDVYNGPEPFSEPETANIRDFLETLDSIPEVAFAFHSAAEILLYPYGYDYDVFPENIDEIVALGDEFVDTLNAVNGMTFENIPSTDLYPCAGTSHDWYKGVLGSRFAYTLELRDQGYGFVLPPQQIVPSGEETWAAIKVLLDKVLE</sequence>
<dbReference type="InterPro" id="IPR000834">
    <property type="entry name" value="Peptidase_M14"/>
</dbReference>
<dbReference type="InterPro" id="IPR013785">
    <property type="entry name" value="Aldolase_TIM"/>
</dbReference>
<gene>
    <name evidence="16" type="ORF">TCAL_01402</name>
</gene>
<dbReference type="GO" id="GO:0005975">
    <property type="term" value="P:carbohydrate metabolic process"/>
    <property type="evidence" value="ECO:0007669"/>
    <property type="project" value="InterPro"/>
</dbReference>
<evidence type="ECO:0000313" key="16">
    <source>
        <dbReference type="EMBL" id="TRY68337.1"/>
    </source>
</evidence>
<dbReference type="PRINTS" id="PR00740">
    <property type="entry name" value="GLHYDRLASE27"/>
</dbReference>
<keyword evidence="5" id="KW-0645">Protease</keyword>
<dbReference type="InterPro" id="IPR017853">
    <property type="entry name" value="GH"/>
</dbReference>
<dbReference type="FunFam" id="3.40.630.10:FF:000084">
    <property type="entry name" value="Carboxypeptidase B2"/>
    <property type="match status" value="1"/>
</dbReference>
<dbReference type="GO" id="GO:0004553">
    <property type="term" value="F:hydrolase activity, hydrolyzing O-glycosyl compounds"/>
    <property type="evidence" value="ECO:0007669"/>
    <property type="project" value="InterPro"/>
</dbReference>
<dbReference type="PROSITE" id="PS52035">
    <property type="entry name" value="PEPTIDASE_M14"/>
    <property type="match status" value="1"/>
</dbReference>
<comment type="similarity">
    <text evidence="2 12">Belongs to the peptidase M14 family.</text>
</comment>
<evidence type="ECO:0000256" key="6">
    <source>
        <dbReference type="ARBA" id="ARBA00022723"/>
    </source>
</evidence>
<keyword evidence="7 14" id="KW-0732">Signal</keyword>
<evidence type="ECO:0000256" key="10">
    <source>
        <dbReference type="ARBA" id="ARBA00023049"/>
    </source>
</evidence>
<keyword evidence="4" id="KW-0121">Carboxypeptidase</keyword>
<evidence type="ECO:0000256" key="8">
    <source>
        <dbReference type="ARBA" id="ARBA00022801"/>
    </source>
</evidence>
<keyword evidence="17" id="KW-1185">Reference proteome</keyword>
<evidence type="ECO:0000256" key="3">
    <source>
        <dbReference type="ARBA" id="ARBA00009743"/>
    </source>
</evidence>
<accession>A0A553NSD3</accession>
<organism evidence="16 17">
    <name type="scientific">Tigriopus californicus</name>
    <name type="common">Marine copepod</name>
    <dbReference type="NCBI Taxonomy" id="6832"/>
    <lineage>
        <taxon>Eukaryota</taxon>
        <taxon>Metazoa</taxon>
        <taxon>Ecdysozoa</taxon>
        <taxon>Arthropoda</taxon>
        <taxon>Crustacea</taxon>
        <taxon>Multicrustacea</taxon>
        <taxon>Hexanauplia</taxon>
        <taxon>Copepoda</taxon>
        <taxon>Harpacticoida</taxon>
        <taxon>Harpacticidae</taxon>
        <taxon>Tigriopus</taxon>
    </lineage>
</organism>
<dbReference type="SUPFAM" id="SSF53187">
    <property type="entry name" value="Zn-dependent exopeptidases"/>
    <property type="match status" value="1"/>
</dbReference>
<feature type="signal peptide" evidence="14">
    <location>
        <begin position="1"/>
        <end position="22"/>
    </location>
</feature>
<evidence type="ECO:0000256" key="4">
    <source>
        <dbReference type="ARBA" id="ARBA00022645"/>
    </source>
</evidence>
<comment type="similarity">
    <text evidence="3 13">Belongs to the glycosyl hydrolase 27 family.</text>
</comment>